<dbReference type="Gene3D" id="3.30.70.1230">
    <property type="entry name" value="Nucleotide cyclase"/>
    <property type="match status" value="1"/>
</dbReference>
<organism evidence="2 3">
    <name type="scientific">Rhizobium leguminosarum bv. trifolii</name>
    <dbReference type="NCBI Taxonomy" id="386"/>
    <lineage>
        <taxon>Bacteria</taxon>
        <taxon>Pseudomonadati</taxon>
        <taxon>Pseudomonadota</taxon>
        <taxon>Alphaproteobacteria</taxon>
        <taxon>Hyphomicrobiales</taxon>
        <taxon>Rhizobiaceae</taxon>
        <taxon>Rhizobium/Agrobacterium group</taxon>
        <taxon>Rhizobium</taxon>
    </lineage>
</organism>
<dbReference type="PANTHER" id="PTHR43081">
    <property type="entry name" value="ADENYLATE CYCLASE, TERMINAL-DIFFERENTIATION SPECIFIC-RELATED"/>
    <property type="match status" value="1"/>
</dbReference>
<dbReference type="SMART" id="SM00044">
    <property type="entry name" value="CYCc"/>
    <property type="match status" value="1"/>
</dbReference>
<gene>
    <name evidence="2" type="ORF">B5K10_14525</name>
</gene>
<dbReference type="RefSeq" id="WP_116273803.1">
    <property type="nucleotide sequence ID" value="NZ_KZ859521.1"/>
</dbReference>
<evidence type="ECO:0000313" key="3">
    <source>
        <dbReference type="Proteomes" id="UP000256748"/>
    </source>
</evidence>
<comment type="caution">
    <text evidence="2">The sequence shown here is derived from an EMBL/GenBank/DDBJ whole genome shotgun (WGS) entry which is preliminary data.</text>
</comment>
<name>A0A3E1BJ82_RHILT</name>
<dbReference type="Proteomes" id="UP000256748">
    <property type="component" value="Unassembled WGS sequence"/>
</dbReference>
<dbReference type="CDD" id="cd07302">
    <property type="entry name" value="CHD"/>
    <property type="match status" value="1"/>
</dbReference>
<reference evidence="2 3" key="1">
    <citation type="submission" date="2017-03" db="EMBL/GenBank/DDBJ databases">
        <title>Genome analysis of Rhizobial strains effectives or ineffectives for nitrogen fixation isolated from bean seeds.</title>
        <authorList>
            <person name="Peralta H."/>
            <person name="Aguilar-Vera A."/>
            <person name="Mora Y."/>
            <person name="Vargas-Lagunas C."/>
            <person name="Girard L."/>
            <person name="Mora J."/>
        </authorList>
    </citation>
    <scope>NUCLEOTIDE SEQUENCE [LARGE SCALE GENOMIC DNA]</scope>
    <source>
        <strain evidence="2 3">CCGM5</strain>
    </source>
</reference>
<dbReference type="AlphaFoldDB" id="A0A3E1BJ82"/>
<sequence length="369" mass="38120">MDLPSPLAWLVDEAAASPGPERFLAELGRRLLSDGLPLSGGALTLSVPHPIIARRTWLWRAETGAVMEALAFAAAPQNEAGREWLAGLGPVWEERIGPARDNQASDGPLLGWAGGAGGAGRSAFGPAEIGLLREVARFAAAPLAALAAREARSALLEAYLGRRSAARVQAGVLARGTGETIRAALLCADLRDFTALSETTEPHAMIATLDAYFDRVAGAVHAFGGEVLKFIGDGVLAIFPVTAAAAGAQGDREACEAALRAVAASRAGMVHLDQLRQAQGLAALPFGAALHFGEILWGNIGAADRLDFTAIGPAVNLVSRLEGLCKPLGRTVLISGAVAANTATTLTPLGEHSLRGIADPCAVFTLRED</sequence>
<dbReference type="PROSITE" id="PS50125">
    <property type="entry name" value="GUANYLATE_CYCLASE_2"/>
    <property type="match status" value="1"/>
</dbReference>
<accession>A0A3E1BJ82</accession>
<dbReference type="EMBL" id="NAOO01000017">
    <property type="protein sequence ID" value="RFB93157.1"/>
    <property type="molecule type" value="Genomic_DNA"/>
</dbReference>
<dbReference type="InterPro" id="IPR050697">
    <property type="entry name" value="Adenylyl/Guanylyl_Cyclase_3/4"/>
</dbReference>
<dbReference type="SUPFAM" id="SSF55073">
    <property type="entry name" value="Nucleotide cyclase"/>
    <property type="match status" value="1"/>
</dbReference>
<dbReference type="GO" id="GO:0035556">
    <property type="term" value="P:intracellular signal transduction"/>
    <property type="evidence" value="ECO:0007669"/>
    <property type="project" value="InterPro"/>
</dbReference>
<dbReference type="Pfam" id="PF00211">
    <property type="entry name" value="Guanylate_cyc"/>
    <property type="match status" value="1"/>
</dbReference>
<dbReference type="InterPro" id="IPR029787">
    <property type="entry name" value="Nucleotide_cyclase"/>
</dbReference>
<dbReference type="GO" id="GO:0006171">
    <property type="term" value="P:cAMP biosynthetic process"/>
    <property type="evidence" value="ECO:0007669"/>
    <property type="project" value="TreeGrafter"/>
</dbReference>
<evidence type="ECO:0000259" key="1">
    <source>
        <dbReference type="PROSITE" id="PS50125"/>
    </source>
</evidence>
<evidence type="ECO:0000313" key="2">
    <source>
        <dbReference type="EMBL" id="RFB93157.1"/>
    </source>
</evidence>
<protein>
    <submittedName>
        <fullName evidence="2">Guanylyl cyclase</fullName>
    </submittedName>
</protein>
<dbReference type="PANTHER" id="PTHR43081:SF11">
    <property type="entry name" value="BLR2264 PROTEIN"/>
    <property type="match status" value="1"/>
</dbReference>
<feature type="domain" description="Guanylate cyclase" evidence="1">
    <location>
        <begin position="184"/>
        <end position="322"/>
    </location>
</feature>
<dbReference type="InterPro" id="IPR001054">
    <property type="entry name" value="A/G_cyclase"/>
</dbReference>
<dbReference type="GO" id="GO:0004016">
    <property type="term" value="F:adenylate cyclase activity"/>
    <property type="evidence" value="ECO:0007669"/>
    <property type="project" value="UniProtKB-ARBA"/>
</dbReference>
<proteinExistence type="predicted"/>